<dbReference type="RefSeq" id="WP_114830337.1">
    <property type="nucleotide sequence ID" value="NZ_QQTO01000035.1"/>
</dbReference>
<dbReference type="PROSITE" id="PS50928">
    <property type="entry name" value="ABC_TM1"/>
    <property type="match status" value="1"/>
</dbReference>
<dbReference type="CDD" id="cd06261">
    <property type="entry name" value="TM_PBP2"/>
    <property type="match status" value="1"/>
</dbReference>
<gene>
    <name evidence="9" type="ORF">DWE98_16345</name>
</gene>
<keyword evidence="3" id="KW-1003">Cell membrane</keyword>
<dbReference type="InterPro" id="IPR000515">
    <property type="entry name" value="MetI-like"/>
</dbReference>
<feature type="transmembrane region" description="Helical" evidence="7">
    <location>
        <begin position="282"/>
        <end position="306"/>
    </location>
</feature>
<dbReference type="Pfam" id="PF12911">
    <property type="entry name" value="OppC_N"/>
    <property type="match status" value="1"/>
</dbReference>
<dbReference type="InterPro" id="IPR050366">
    <property type="entry name" value="BP-dependent_transpt_permease"/>
</dbReference>
<comment type="caution">
    <text evidence="9">The sequence shown here is derived from an EMBL/GenBank/DDBJ whole genome shotgun (WGS) entry which is preliminary data.</text>
</comment>
<evidence type="ECO:0000256" key="3">
    <source>
        <dbReference type="ARBA" id="ARBA00022475"/>
    </source>
</evidence>
<evidence type="ECO:0000313" key="10">
    <source>
        <dbReference type="Proteomes" id="UP000255207"/>
    </source>
</evidence>
<sequence length="315" mass="33797">MTSEPLNAPRKPGRLAQLWDSDLAYSFRSSPVTVVATVMALLLVLAAVAAPLIAPYDPFDPASLDLSDGFSKPMEPNEITGKVFWLGSDAQGRDIFSAILYGSRVSLIVGAASVLFSLVLGVGLGLVAGYVGGRTEALIMRVADVQLSFPAILVALLVFGVARGLIPPALQERMTLLVLVIAIGLSNWAQYARTVRGSTLIEKNKVYVDAARLIGLKAWPVMLKHVLPNVAGPVLVIATINLALAVIEEATLSFLGVGMPPTQPSLGTLIRFGQQYLFSGEWWILLFPSLVLILLALSINLFGDWLRDALNPKLR</sequence>
<comment type="subcellular location">
    <subcellularLocation>
        <location evidence="1 7">Cell membrane</location>
        <topology evidence="1 7">Multi-pass membrane protein</topology>
    </subcellularLocation>
</comment>
<feature type="transmembrane region" description="Helical" evidence="7">
    <location>
        <begin position="107"/>
        <end position="131"/>
    </location>
</feature>
<comment type="similarity">
    <text evidence="7">Belongs to the binding-protein-dependent transport system permease family.</text>
</comment>
<evidence type="ECO:0000256" key="4">
    <source>
        <dbReference type="ARBA" id="ARBA00022692"/>
    </source>
</evidence>
<feature type="transmembrane region" description="Helical" evidence="7">
    <location>
        <begin position="226"/>
        <end position="247"/>
    </location>
</feature>
<protein>
    <submittedName>
        <fullName evidence="9">ABC transporter permease</fullName>
    </submittedName>
</protein>
<feature type="domain" description="ABC transmembrane type-1" evidence="8">
    <location>
        <begin position="103"/>
        <end position="303"/>
    </location>
</feature>
<organism evidence="9 10">
    <name type="scientific">Bosea caraganae</name>
    <dbReference type="NCBI Taxonomy" id="2763117"/>
    <lineage>
        <taxon>Bacteria</taxon>
        <taxon>Pseudomonadati</taxon>
        <taxon>Pseudomonadota</taxon>
        <taxon>Alphaproteobacteria</taxon>
        <taxon>Hyphomicrobiales</taxon>
        <taxon>Boseaceae</taxon>
        <taxon>Bosea</taxon>
    </lineage>
</organism>
<evidence type="ECO:0000256" key="1">
    <source>
        <dbReference type="ARBA" id="ARBA00004651"/>
    </source>
</evidence>
<dbReference type="Pfam" id="PF00528">
    <property type="entry name" value="BPD_transp_1"/>
    <property type="match status" value="1"/>
</dbReference>
<dbReference type="InterPro" id="IPR035906">
    <property type="entry name" value="MetI-like_sf"/>
</dbReference>
<dbReference type="InterPro" id="IPR025966">
    <property type="entry name" value="OppC_N"/>
</dbReference>
<keyword evidence="2 7" id="KW-0813">Transport</keyword>
<keyword evidence="6 7" id="KW-0472">Membrane</keyword>
<accession>A0A370L4E8</accession>
<dbReference type="AlphaFoldDB" id="A0A370L4E8"/>
<keyword evidence="5 7" id="KW-1133">Transmembrane helix</keyword>
<evidence type="ECO:0000256" key="6">
    <source>
        <dbReference type="ARBA" id="ARBA00023136"/>
    </source>
</evidence>
<feature type="transmembrane region" description="Helical" evidence="7">
    <location>
        <begin position="143"/>
        <end position="162"/>
    </location>
</feature>
<proteinExistence type="inferred from homology"/>
<dbReference type="Gene3D" id="1.10.3720.10">
    <property type="entry name" value="MetI-like"/>
    <property type="match status" value="1"/>
</dbReference>
<reference evidence="10" key="1">
    <citation type="submission" date="2018-07" db="EMBL/GenBank/DDBJ databases">
        <authorList>
            <person name="Safronova V.I."/>
            <person name="Chirak E.R."/>
            <person name="Sazanova A.L."/>
        </authorList>
    </citation>
    <scope>NUCLEOTIDE SEQUENCE [LARGE SCALE GENOMIC DNA]</scope>
    <source>
        <strain evidence="10">RCAM04685</strain>
    </source>
</reference>
<keyword evidence="10" id="KW-1185">Reference proteome</keyword>
<dbReference type="SUPFAM" id="SSF161098">
    <property type="entry name" value="MetI-like"/>
    <property type="match status" value="1"/>
</dbReference>
<dbReference type="GO" id="GO:0055085">
    <property type="term" value="P:transmembrane transport"/>
    <property type="evidence" value="ECO:0007669"/>
    <property type="project" value="InterPro"/>
</dbReference>
<dbReference type="PANTHER" id="PTHR43386">
    <property type="entry name" value="OLIGOPEPTIDE TRANSPORT SYSTEM PERMEASE PROTEIN APPC"/>
    <property type="match status" value="1"/>
</dbReference>
<evidence type="ECO:0000259" key="8">
    <source>
        <dbReference type="PROSITE" id="PS50928"/>
    </source>
</evidence>
<name>A0A370L4E8_9HYPH</name>
<dbReference type="PANTHER" id="PTHR43386:SF26">
    <property type="entry name" value="ABC TRANSPORTER PERMEASE PROTEIN"/>
    <property type="match status" value="1"/>
</dbReference>
<keyword evidence="4 7" id="KW-0812">Transmembrane</keyword>
<dbReference type="EMBL" id="QQTP01000008">
    <property type="protein sequence ID" value="RDJ23712.1"/>
    <property type="molecule type" value="Genomic_DNA"/>
</dbReference>
<evidence type="ECO:0000256" key="7">
    <source>
        <dbReference type="RuleBase" id="RU363032"/>
    </source>
</evidence>
<dbReference type="GO" id="GO:0005886">
    <property type="term" value="C:plasma membrane"/>
    <property type="evidence" value="ECO:0007669"/>
    <property type="project" value="UniProtKB-SubCell"/>
</dbReference>
<evidence type="ECO:0000256" key="2">
    <source>
        <dbReference type="ARBA" id="ARBA00022448"/>
    </source>
</evidence>
<dbReference type="Proteomes" id="UP000255207">
    <property type="component" value="Unassembled WGS sequence"/>
</dbReference>
<dbReference type="OrthoDB" id="9805884at2"/>
<evidence type="ECO:0000313" key="9">
    <source>
        <dbReference type="EMBL" id="RDJ23712.1"/>
    </source>
</evidence>
<feature type="transmembrane region" description="Helical" evidence="7">
    <location>
        <begin position="174"/>
        <end position="191"/>
    </location>
</feature>
<evidence type="ECO:0000256" key="5">
    <source>
        <dbReference type="ARBA" id="ARBA00022989"/>
    </source>
</evidence>
<feature type="transmembrane region" description="Helical" evidence="7">
    <location>
        <begin position="32"/>
        <end position="54"/>
    </location>
</feature>